<organism evidence="9 10">
    <name type="scientific">Streptomyces beijiangensis</name>
    <dbReference type="NCBI Taxonomy" id="163361"/>
    <lineage>
        <taxon>Bacteria</taxon>
        <taxon>Bacillati</taxon>
        <taxon>Actinomycetota</taxon>
        <taxon>Actinomycetes</taxon>
        <taxon>Kitasatosporales</taxon>
        <taxon>Streptomycetaceae</taxon>
        <taxon>Streptomyces</taxon>
    </lineage>
</organism>
<feature type="transmembrane region" description="Helical" evidence="7">
    <location>
        <begin position="448"/>
        <end position="467"/>
    </location>
</feature>
<keyword evidence="3 7" id="KW-0812">Transmembrane</keyword>
<dbReference type="RefSeq" id="WP_206962691.1">
    <property type="nucleotide sequence ID" value="NZ_JAFLRJ010000145.1"/>
</dbReference>
<comment type="subcellular location">
    <subcellularLocation>
        <location evidence="1">Cell membrane</location>
        <topology evidence="1">Multi-pass membrane protein</topology>
    </subcellularLocation>
</comment>
<dbReference type="EMBL" id="JAFLRJ010000145">
    <property type="protein sequence ID" value="MBO0513263.1"/>
    <property type="molecule type" value="Genomic_DNA"/>
</dbReference>
<keyword evidence="5 7" id="KW-0472">Membrane</keyword>
<evidence type="ECO:0000256" key="3">
    <source>
        <dbReference type="ARBA" id="ARBA00022692"/>
    </source>
</evidence>
<comment type="similarity">
    <text evidence="6">Belongs to the ABC-4 integral membrane protein family.</text>
</comment>
<evidence type="ECO:0000256" key="5">
    <source>
        <dbReference type="ARBA" id="ARBA00023136"/>
    </source>
</evidence>
<proteinExistence type="inferred from homology"/>
<dbReference type="AlphaFoldDB" id="A0A939F805"/>
<reference evidence="9" key="1">
    <citation type="submission" date="2021-03" db="EMBL/GenBank/DDBJ databases">
        <title>Streptomyces poriferae sp. nov., a novel marine sponge-derived Actinobacteria species with anti-MRSA activity.</title>
        <authorList>
            <person name="Sandoval-Powers M."/>
            <person name="Kralova S."/>
            <person name="Nguyen G.-S."/>
            <person name="Fawwal D."/>
            <person name="Degnes K."/>
            <person name="Klinkenberg G."/>
            <person name="Sletta H."/>
            <person name="Wentzel A."/>
            <person name="Liles M.R."/>
        </authorList>
    </citation>
    <scope>NUCLEOTIDE SEQUENCE</scope>
    <source>
        <strain evidence="9">DSM 41794</strain>
    </source>
</reference>
<evidence type="ECO:0000256" key="6">
    <source>
        <dbReference type="ARBA" id="ARBA00038076"/>
    </source>
</evidence>
<feature type="transmembrane region" description="Helical" evidence="7">
    <location>
        <begin position="31"/>
        <end position="58"/>
    </location>
</feature>
<feature type="transmembrane region" description="Helical" evidence="7">
    <location>
        <begin position="487"/>
        <end position="508"/>
    </location>
</feature>
<feature type="transmembrane region" description="Helical" evidence="7">
    <location>
        <begin position="315"/>
        <end position="337"/>
    </location>
</feature>
<protein>
    <submittedName>
        <fullName evidence="9">FtsX-like permease family protein</fullName>
    </submittedName>
</protein>
<gene>
    <name evidence="9" type="ORF">J0695_15855</name>
</gene>
<comment type="caution">
    <text evidence="9">The sequence shown here is derived from an EMBL/GenBank/DDBJ whole genome shotgun (WGS) entry which is preliminary data.</text>
</comment>
<evidence type="ECO:0000256" key="7">
    <source>
        <dbReference type="SAM" id="Phobius"/>
    </source>
</evidence>
<evidence type="ECO:0000256" key="4">
    <source>
        <dbReference type="ARBA" id="ARBA00022989"/>
    </source>
</evidence>
<feature type="domain" description="ABC3 transporter permease C-terminal" evidence="8">
    <location>
        <begin position="983"/>
        <end position="1102"/>
    </location>
</feature>
<dbReference type="InterPro" id="IPR003838">
    <property type="entry name" value="ABC3_permease_C"/>
</dbReference>
<feature type="transmembrane region" description="Helical" evidence="7">
    <location>
        <begin position="405"/>
        <end position="427"/>
    </location>
</feature>
<dbReference type="InterPro" id="IPR050250">
    <property type="entry name" value="Macrolide_Exporter_MacB"/>
</dbReference>
<feature type="transmembrane region" description="Helical" evidence="7">
    <location>
        <begin position="542"/>
        <end position="562"/>
    </location>
</feature>
<accession>A0A939F805</accession>
<name>A0A939F805_9ACTN</name>
<sequence>MSTTAVKATQPGAGHRRGLPQMLRRCGHHGAVLVAAALTVLVSGTVLAALAVLAGGAVESGAQERLAADPDSVVKVFAKYRADGLAPADAAVRGALAGAFKDVPVRTYPALRAPSARSMDLAVVGPGGKPLGSEAVGVVAFQGAARHAELVAGRWPAPGSGTEVPAALERSLAGRLHLGVGDTLRLSGAKATPVVLKVTGLYRGNGRDPGVWASLTSASRGVDSLAVVPEASFRAHPGLAGDALAAWIGVPDIGRLGVGEIQPLNRRLAAFEESDRRHAVFHGATPALESMAVSAPLTEAIDRIGTPMVVARSGLYIPAALLAALAAATLVLTARQVAEHRRADTALLGARGAGAARLIWSAAAEWAVVAVPAALAAPFLAGPLLSVLDRAGLLPGEVPHSALTTVGWAAALVALALHGIATLGPVLSAARDRSAVAKLRQRGAKSAAFQRAGTDLVLAAVAVLGWLQLRRYHSPVSGNGTVDPVLVLVPVVVTVAATLLTLRLLPFAEYGAAWLARRSAGLVLPLGGWQVSRRATRQAGPALLMVLALAVGALTTSALVMLDRSNTDRARFQVGADLRVQPDEFTAGAVSGPARHSAYSALPGITAATPVVDVPVAVAGDSAGVTAIDTQAVSPTLGREAGAVPALRGDLKGKDTAQQIAALGNRVPEDGFVLPGRPTSLALDLNLDATGPAGRPTPQLTLTIEDGAGLADTVRTALPLPSGERRTVTVPLGKPGGARYYPLRITRMAIELPSEPTRRTYELRLHAIRSDGAPGRTPDRMQWRSLLAHQVDPASAGCPGTSPVPRSTLEASLCGLKDVSGGEVLDAVLRGPDASLRVASGAVELGPLWIGAAPVPALASDAMIAGGLVKVGETVTLDTFNGVRVTFKVTGRIAAVPGFPHGQGRLLVDSRAFAAAVVQTGAVQFGESFWWLSAKDGDAAAAAGAVRGRQALGTGTDVRSVQRQLEGDPLQHGSRGVLVLCLLVAPLFAVIGFTMHAVQSTRERRREFALLRAIGVRKGQLTGLLWTEQVLIAVIAVLLGSAIGSALAGLVMPLVTVDDQGQQVFPTMLATVPWGRVALTALGTAVVISVTVTVMSRMLSRVDLVRVMRAGER</sequence>
<dbReference type="Proteomes" id="UP000664167">
    <property type="component" value="Unassembled WGS sequence"/>
</dbReference>
<feature type="transmembrane region" description="Helical" evidence="7">
    <location>
        <begin position="358"/>
        <end position="385"/>
    </location>
</feature>
<feature type="transmembrane region" description="Helical" evidence="7">
    <location>
        <begin position="1077"/>
        <end position="1099"/>
    </location>
</feature>
<evidence type="ECO:0000259" key="8">
    <source>
        <dbReference type="Pfam" id="PF02687"/>
    </source>
</evidence>
<dbReference type="GO" id="GO:0022857">
    <property type="term" value="F:transmembrane transporter activity"/>
    <property type="evidence" value="ECO:0007669"/>
    <property type="project" value="TreeGrafter"/>
</dbReference>
<keyword evidence="4 7" id="KW-1133">Transmembrane helix</keyword>
<dbReference type="GO" id="GO:0005886">
    <property type="term" value="C:plasma membrane"/>
    <property type="evidence" value="ECO:0007669"/>
    <property type="project" value="UniProtKB-SubCell"/>
</dbReference>
<evidence type="ECO:0000313" key="10">
    <source>
        <dbReference type="Proteomes" id="UP000664167"/>
    </source>
</evidence>
<evidence type="ECO:0000313" key="9">
    <source>
        <dbReference type="EMBL" id="MBO0513263.1"/>
    </source>
</evidence>
<keyword evidence="10" id="KW-1185">Reference proteome</keyword>
<dbReference type="PANTHER" id="PTHR30572:SF4">
    <property type="entry name" value="ABC TRANSPORTER PERMEASE YTRF"/>
    <property type="match status" value="1"/>
</dbReference>
<evidence type="ECO:0000256" key="2">
    <source>
        <dbReference type="ARBA" id="ARBA00022475"/>
    </source>
</evidence>
<evidence type="ECO:0000256" key="1">
    <source>
        <dbReference type="ARBA" id="ARBA00004651"/>
    </source>
</evidence>
<dbReference type="Pfam" id="PF02687">
    <property type="entry name" value="FtsX"/>
    <property type="match status" value="1"/>
</dbReference>
<feature type="transmembrane region" description="Helical" evidence="7">
    <location>
        <begin position="977"/>
        <end position="998"/>
    </location>
</feature>
<keyword evidence="2" id="KW-1003">Cell membrane</keyword>
<feature type="transmembrane region" description="Helical" evidence="7">
    <location>
        <begin position="1030"/>
        <end position="1057"/>
    </location>
</feature>
<dbReference type="PANTHER" id="PTHR30572">
    <property type="entry name" value="MEMBRANE COMPONENT OF TRANSPORTER-RELATED"/>
    <property type="match status" value="1"/>
</dbReference>